<dbReference type="GO" id="GO:0032865">
    <property type="term" value="C:ERMES complex"/>
    <property type="evidence" value="ECO:0007669"/>
    <property type="project" value="UniProtKB-UniRule"/>
</dbReference>
<evidence type="ECO:0000313" key="13">
    <source>
        <dbReference type="EMBL" id="KAG7660401.1"/>
    </source>
</evidence>
<comment type="subcellular location">
    <subcellularLocation>
        <location evidence="1">Membrane</location>
    </subcellularLocation>
    <subcellularLocation>
        <location evidence="10">Mitochondrion outer membrane</location>
        <topology evidence="10">Multi-pass membrane protein</topology>
    </subcellularLocation>
    <text evidence="10">The ERMES/MDM complex localizes to a few discrete foci (around 10 per single cell), that represent mitochondria-endoplasmic reticulum junctions. These foci are often found next to mtDNA nucleoids.</text>
</comment>
<keyword evidence="8 10" id="KW-0496">Mitochondrion</keyword>
<comment type="caution">
    <text evidence="13">The sequence shown here is derived from an EMBL/GenBank/DDBJ whole genome shotgun (WGS) entry which is preliminary data.</text>
</comment>
<evidence type="ECO:0000256" key="8">
    <source>
        <dbReference type="ARBA" id="ARBA00023128"/>
    </source>
</evidence>
<feature type="compositionally biased region" description="Low complexity" evidence="11">
    <location>
        <begin position="316"/>
        <end position="331"/>
    </location>
</feature>
<dbReference type="Pfam" id="PF26545">
    <property type="entry name" value="Mdm34_N"/>
    <property type="match status" value="1"/>
</dbReference>
<dbReference type="PANTHER" id="PTHR28185:SF1">
    <property type="entry name" value="MITOCHONDRIAL DISTRIBUTION AND MORPHOLOGY PROTEIN 34"/>
    <property type="match status" value="1"/>
</dbReference>
<proteinExistence type="inferred from homology"/>
<organism evidence="13 14">
    <name type="scientific">[Candida] subhashii</name>
    <dbReference type="NCBI Taxonomy" id="561895"/>
    <lineage>
        <taxon>Eukaryota</taxon>
        <taxon>Fungi</taxon>
        <taxon>Dikarya</taxon>
        <taxon>Ascomycota</taxon>
        <taxon>Saccharomycotina</taxon>
        <taxon>Pichiomycetes</taxon>
        <taxon>Debaryomycetaceae</taxon>
        <taxon>Spathaspora</taxon>
    </lineage>
</organism>
<evidence type="ECO:0000256" key="2">
    <source>
        <dbReference type="ARBA" id="ARBA00022448"/>
    </source>
</evidence>
<dbReference type="PROSITE" id="PS51847">
    <property type="entry name" value="SMP"/>
    <property type="match status" value="1"/>
</dbReference>
<dbReference type="CDD" id="cd21673">
    <property type="entry name" value="SMP_Mdm34"/>
    <property type="match status" value="1"/>
</dbReference>
<dbReference type="InterPro" id="IPR058825">
    <property type="entry name" value="MDM34_N"/>
</dbReference>
<evidence type="ECO:0000256" key="4">
    <source>
        <dbReference type="ARBA" id="ARBA00022692"/>
    </source>
</evidence>
<keyword evidence="14" id="KW-1185">Reference proteome</keyword>
<protein>
    <recommendedName>
        <fullName evidence="10">Mitochondrial distribution and morphology protein 34</fullName>
    </recommendedName>
</protein>
<feature type="region of interest" description="Disordered" evidence="11">
    <location>
        <begin position="384"/>
        <end position="404"/>
    </location>
</feature>
<name>A0A8J5QFV1_9ASCO</name>
<dbReference type="InterPro" id="IPR031468">
    <property type="entry name" value="SMP_LBD"/>
</dbReference>
<keyword evidence="6" id="KW-0445">Lipid transport</keyword>
<comment type="similarity">
    <text evidence="10">Belongs to the MDM34 family.</text>
</comment>
<dbReference type="OrthoDB" id="17927at2759"/>
<comment type="function">
    <text evidence="10">Component of the ERMES/MDM complex, which serves as a molecular tether to connect the endoplasmic reticulum (ER) and mitochondria. Components of this complex are involved in the control of mitochondrial shape and protein biogenesis, and function in nonvesicular lipid trafficking between the ER and mitochondria. MDM34 is required for the interaction of the ER-resident membrane protein MMM1 and the outer mitochondrial membrane-resident beta-barrel protein MDM10.</text>
</comment>
<keyword evidence="3 10" id="KW-1134">Transmembrane beta strand</keyword>
<dbReference type="PANTHER" id="PTHR28185">
    <property type="entry name" value="MITOCHONDRIAL DISTRIBUTION AND MORPHOLOGY PROTEIN 34"/>
    <property type="match status" value="1"/>
</dbReference>
<accession>A0A8J5QFV1</accession>
<dbReference type="GO" id="GO:1990456">
    <property type="term" value="P:mitochondrion-endoplasmic reticulum membrane tethering"/>
    <property type="evidence" value="ECO:0007669"/>
    <property type="project" value="TreeGrafter"/>
</dbReference>
<dbReference type="Proteomes" id="UP000694255">
    <property type="component" value="Unassembled WGS sequence"/>
</dbReference>
<keyword evidence="5 10" id="KW-1000">Mitochondrion outer membrane</keyword>
<feature type="domain" description="SMP-LTD" evidence="12">
    <location>
        <begin position="1"/>
        <end position="201"/>
    </location>
</feature>
<evidence type="ECO:0000256" key="1">
    <source>
        <dbReference type="ARBA" id="ARBA00004370"/>
    </source>
</evidence>
<dbReference type="InterPro" id="IPR027536">
    <property type="entry name" value="MDM34"/>
</dbReference>
<sequence length="610" mass="67803">MSFKVNWNSLETESLTSWTKDILTSALNSGKTPPILASSISIKDLNFGKIAPDFEILEIGELDRDRFRGIFKVNYNGDFHLTLHTNVQANPLNIYYSNSIETEIQDSNFITPRFLLSNEQFALPLDLKLSDIKISGIGIIVFSKSKGLTLVFRNDPLDSIKVSSTFDTVQVLANFLQKQIENQIRDLFRETLPTLMHQLSLKYLSLDNNINELRSKLTSLSSTTTTSTTTSTSSLKSLDDEQEISLIYSSKNLQKNLQLFNSRETMKLHIPKLKNVIQRTHLDKFNKNYPNLLSLLYQNNHSEFEKYTHHHPIPGSPGSSGNTTSNGGNGTTNGIPIEILLNNKNYSKTDEILKQISSIQCNSFYKCNNNKDTPVKPKRRTIKLGKKKNNNKKKTTPAPTTPVTTIPELNTDIDLTPITKEPILISKSLPITATTSLDTNNTLVTPAAVATALSHSISLSTTSNKEPSIDLAPPVKQKIIIQPTPTRTTTKESIEHARNLYQEFIRSTNSPGLYDNKILLTTTASAGGVGLGNNNYFYYPPISTSPIKDASYQRKKSINHVTFNKVSQKLEELHGFDQQGNGGLLLESFGNGVGGGNGVVPPPPPYYQHM</sequence>
<evidence type="ECO:0000256" key="5">
    <source>
        <dbReference type="ARBA" id="ARBA00022787"/>
    </source>
</evidence>
<dbReference type="AlphaFoldDB" id="A0A8J5QFV1"/>
<keyword evidence="7" id="KW-0446">Lipid-binding</keyword>
<reference evidence="13 14" key="1">
    <citation type="journal article" date="2021" name="DNA Res.">
        <title>Genome analysis of Candida subhashii reveals its hybrid nature and dual mitochondrial genome conformations.</title>
        <authorList>
            <person name="Mixao V."/>
            <person name="Hegedusova E."/>
            <person name="Saus E."/>
            <person name="Pryszcz L.P."/>
            <person name="Cillingova A."/>
            <person name="Nosek J."/>
            <person name="Gabaldon T."/>
        </authorList>
    </citation>
    <scope>NUCLEOTIDE SEQUENCE [LARGE SCALE GENOMIC DNA]</scope>
    <source>
        <strain evidence="13 14">CBS 10753</strain>
    </source>
</reference>
<gene>
    <name evidence="10" type="primary">MDM34</name>
    <name evidence="13" type="ORF">J8A68_006084</name>
</gene>
<comment type="domain">
    <text evidence="10">Lacks alpha-helical transmembrane segments, suggesting that it resides in the membrane via beta-sheet conformations similar to those predicted for other outer membrane proteins and porin.</text>
</comment>
<dbReference type="GO" id="GO:0007005">
    <property type="term" value="P:mitochondrion organization"/>
    <property type="evidence" value="ECO:0007669"/>
    <property type="project" value="InterPro"/>
</dbReference>
<evidence type="ECO:0000256" key="11">
    <source>
        <dbReference type="SAM" id="MobiDB-lite"/>
    </source>
</evidence>
<keyword evidence="2" id="KW-0813">Transport</keyword>
<comment type="subunit">
    <text evidence="10">Component of the ER-mitochondria encounter structure (ERMES) or MDM complex, composed of MMM1, MDM10, MDM12 and MDM34.</text>
</comment>
<evidence type="ECO:0000256" key="6">
    <source>
        <dbReference type="ARBA" id="ARBA00023055"/>
    </source>
</evidence>
<feature type="compositionally biased region" description="Basic residues" evidence="11">
    <location>
        <begin position="384"/>
        <end position="395"/>
    </location>
</feature>
<dbReference type="GO" id="GO:0015914">
    <property type="term" value="P:phospholipid transport"/>
    <property type="evidence" value="ECO:0007669"/>
    <property type="project" value="TreeGrafter"/>
</dbReference>
<dbReference type="GO" id="GO:0008289">
    <property type="term" value="F:lipid binding"/>
    <property type="evidence" value="ECO:0007669"/>
    <property type="project" value="UniProtKB-KW"/>
</dbReference>
<evidence type="ECO:0000256" key="9">
    <source>
        <dbReference type="ARBA" id="ARBA00023136"/>
    </source>
</evidence>
<keyword evidence="9 10" id="KW-0472">Membrane</keyword>
<dbReference type="EMBL" id="JAGSYN010000308">
    <property type="protein sequence ID" value="KAG7660401.1"/>
    <property type="molecule type" value="Genomic_DNA"/>
</dbReference>
<evidence type="ECO:0000259" key="12">
    <source>
        <dbReference type="PROSITE" id="PS51847"/>
    </source>
</evidence>
<keyword evidence="4 10" id="KW-0812">Transmembrane</keyword>
<evidence type="ECO:0000256" key="3">
    <source>
        <dbReference type="ARBA" id="ARBA00022452"/>
    </source>
</evidence>
<evidence type="ECO:0000256" key="7">
    <source>
        <dbReference type="ARBA" id="ARBA00023121"/>
    </source>
</evidence>
<evidence type="ECO:0000256" key="10">
    <source>
        <dbReference type="HAMAP-Rule" id="MF_03105"/>
    </source>
</evidence>
<evidence type="ECO:0000313" key="14">
    <source>
        <dbReference type="Proteomes" id="UP000694255"/>
    </source>
</evidence>
<dbReference type="HAMAP" id="MF_03105">
    <property type="entry name" value="Mdm34"/>
    <property type="match status" value="1"/>
</dbReference>
<feature type="region of interest" description="Disordered" evidence="11">
    <location>
        <begin position="309"/>
        <end position="331"/>
    </location>
</feature>